<proteinExistence type="predicted"/>
<comment type="caution">
    <text evidence="6">The sequence shown here is derived from an EMBL/GenBank/DDBJ whole genome shotgun (WGS) entry which is preliminary data.</text>
</comment>
<keyword evidence="3 6" id="KW-0808">Transferase</keyword>
<keyword evidence="7" id="KW-1185">Reference proteome</keyword>
<dbReference type="CDD" id="cd01448">
    <property type="entry name" value="TST_Repeat_1"/>
    <property type="match status" value="1"/>
</dbReference>
<dbReference type="SMART" id="SM00450">
    <property type="entry name" value="RHOD"/>
    <property type="match status" value="2"/>
</dbReference>
<reference evidence="6 7" key="1">
    <citation type="submission" date="2020-05" db="EMBL/GenBank/DDBJ databases">
        <title>Nakamurella sp. DB0629 isolated from air conditioner.</title>
        <authorList>
            <person name="Kim D.H."/>
            <person name="Kim D.-U."/>
        </authorList>
    </citation>
    <scope>NUCLEOTIDE SEQUENCE [LARGE SCALE GENOMIC DNA]</scope>
    <source>
        <strain evidence="6 7">DB0629</strain>
    </source>
</reference>
<sequence length="331" mass="36420">MTAPRSTSSSPASSAAGSPEPDPVDSQPNATPTDSDPKIAEYAHPRRLVGTEWLAKHLDDPTVKVVESDEDVLLYDTGHIPGAVKVDWHTELNDPVTRDYLDSAAFAKLMSDKGIGRDDTIVVYGDKSNWWAAYALWVFSLFGHADVRLLDGGRAKWQAEGRELTTEQPEVEPTEYPVVQRDDSAIRAFRSDVEAHLVKKAPLIDVRSPQEYTGERTHMPDYPEEGALRGGHIPGAQSVPWAKAANDDGTFKSRSELAALYSDEKGLAPGDDVIAYCRIGERSSHTWFVLSHLLGFERVRNYDGSWTEWGNAVRVPIVTGDEPGDPAAARR</sequence>
<dbReference type="PANTHER" id="PTHR43855">
    <property type="entry name" value="THIOSULFATE SULFURTRANSFERASE"/>
    <property type="match status" value="1"/>
</dbReference>
<evidence type="ECO:0000256" key="4">
    <source>
        <dbReference type="SAM" id="MobiDB-lite"/>
    </source>
</evidence>
<feature type="compositionally biased region" description="Low complexity" evidence="4">
    <location>
        <begin position="1"/>
        <end position="19"/>
    </location>
</feature>
<dbReference type="InterPro" id="IPR036873">
    <property type="entry name" value="Rhodanese-like_dom_sf"/>
</dbReference>
<dbReference type="PANTHER" id="PTHR43855:SF1">
    <property type="entry name" value="THIOSULFATE SULFURTRANSFERASE"/>
    <property type="match status" value="1"/>
</dbReference>
<keyword evidence="1" id="KW-0677">Repeat</keyword>
<dbReference type="InterPro" id="IPR001763">
    <property type="entry name" value="Rhodanese-like_dom"/>
</dbReference>
<dbReference type="EMBL" id="JABEND010000002">
    <property type="protein sequence ID" value="NNG35081.1"/>
    <property type="molecule type" value="Genomic_DNA"/>
</dbReference>
<dbReference type="Proteomes" id="UP000562984">
    <property type="component" value="Unassembled WGS sequence"/>
</dbReference>
<dbReference type="PROSITE" id="PS50206">
    <property type="entry name" value="RHODANESE_3"/>
    <property type="match status" value="2"/>
</dbReference>
<evidence type="ECO:0000313" key="7">
    <source>
        <dbReference type="Proteomes" id="UP000562984"/>
    </source>
</evidence>
<name>A0A849A7Q1_9ACTN</name>
<dbReference type="CDD" id="cd01449">
    <property type="entry name" value="TST_Repeat_2"/>
    <property type="match status" value="1"/>
</dbReference>
<dbReference type="SUPFAM" id="SSF52821">
    <property type="entry name" value="Rhodanese/Cell cycle control phosphatase"/>
    <property type="match status" value="2"/>
</dbReference>
<feature type="domain" description="Rhodanese" evidence="5">
    <location>
        <begin position="59"/>
        <end position="166"/>
    </location>
</feature>
<dbReference type="Gene3D" id="3.40.250.10">
    <property type="entry name" value="Rhodanese-like domain"/>
    <property type="match status" value="2"/>
</dbReference>
<dbReference type="AlphaFoldDB" id="A0A849A7Q1"/>
<dbReference type="Pfam" id="PF00581">
    <property type="entry name" value="Rhodanese"/>
    <property type="match status" value="2"/>
</dbReference>
<organism evidence="6 7">
    <name type="scientific">Nakamurella aerolata</name>
    <dbReference type="NCBI Taxonomy" id="1656892"/>
    <lineage>
        <taxon>Bacteria</taxon>
        <taxon>Bacillati</taxon>
        <taxon>Actinomycetota</taxon>
        <taxon>Actinomycetes</taxon>
        <taxon>Nakamurellales</taxon>
        <taxon>Nakamurellaceae</taxon>
        <taxon>Nakamurella</taxon>
    </lineage>
</organism>
<evidence type="ECO:0000256" key="3">
    <source>
        <dbReference type="RuleBase" id="RU000507"/>
    </source>
</evidence>
<dbReference type="PROSITE" id="PS00683">
    <property type="entry name" value="RHODANESE_2"/>
    <property type="match status" value="1"/>
</dbReference>
<feature type="domain" description="Rhodanese" evidence="5">
    <location>
        <begin position="197"/>
        <end position="318"/>
    </location>
</feature>
<accession>A0A849A7Q1</accession>
<evidence type="ECO:0000313" key="6">
    <source>
        <dbReference type="EMBL" id="NNG35081.1"/>
    </source>
</evidence>
<dbReference type="GO" id="GO:0004792">
    <property type="term" value="F:thiosulfate-cyanide sulfurtransferase activity"/>
    <property type="evidence" value="ECO:0007669"/>
    <property type="project" value="UniProtKB-EC"/>
</dbReference>
<feature type="region of interest" description="Disordered" evidence="4">
    <location>
        <begin position="1"/>
        <end position="38"/>
    </location>
</feature>
<dbReference type="PROSITE" id="PS00380">
    <property type="entry name" value="RHODANESE_1"/>
    <property type="match status" value="1"/>
</dbReference>
<protein>
    <recommendedName>
        <fullName evidence="3">Sulfurtransferase</fullName>
    </recommendedName>
</protein>
<evidence type="ECO:0000256" key="1">
    <source>
        <dbReference type="ARBA" id="ARBA00022737"/>
    </source>
</evidence>
<evidence type="ECO:0000256" key="2">
    <source>
        <dbReference type="ARBA" id="ARBA00047549"/>
    </source>
</evidence>
<dbReference type="InterPro" id="IPR001307">
    <property type="entry name" value="Thiosulphate_STrfase_CS"/>
</dbReference>
<gene>
    <name evidence="6" type="ORF">HKD39_05010</name>
</gene>
<dbReference type="InterPro" id="IPR051126">
    <property type="entry name" value="Thiosulfate_sulfurtransferase"/>
</dbReference>
<comment type="catalytic activity">
    <reaction evidence="2">
        <text>thiosulfate + hydrogen cyanide = thiocyanate + sulfite + 2 H(+)</text>
        <dbReference type="Rhea" id="RHEA:16881"/>
        <dbReference type="ChEBI" id="CHEBI:15378"/>
        <dbReference type="ChEBI" id="CHEBI:17359"/>
        <dbReference type="ChEBI" id="CHEBI:18022"/>
        <dbReference type="ChEBI" id="CHEBI:18407"/>
        <dbReference type="ChEBI" id="CHEBI:33542"/>
        <dbReference type="EC" id="2.8.1.1"/>
    </reaction>
</comment>
<evidence type="ECO:0000259" key="5">
    <source>
        <dbReference type="PROSITE" id="PS50206"/>
    </source>
</evidence>